<name>A0A7J8KB42_ROUAE</name>
<evidence type="ECO:0000313" key="2">
    <source>
        <dbReference type="Proteomes" id="UP000593571"/>
    </source>
</evidence>
<protein>
    <submittedName>
        <fullName evidence="1">Uncharacterized protein</fullName>
    </submittedName>
</protein>
<sequence>MYLREFILFLLPQFSCFPSSNFNPKLPAHNPTWMSHRCLEHKMLNTCPSSFVLYVMISGVTQAENADIIPSQLLLLQVSTLTCKQILSLMLPKCLWNLAPPLNAQALPSNTCTGTILSLLTGLSSSNHHL</sequence>
<proteinExistence type="predicted"/>
<reference evidence="1 2" key="1">
    <citation type="journal article" date="2020" name="Nature">
        <title>Six reference-quality genomes reveal evolution of bat adaptations.</title>
        <authorList>
            <person name="Jebb D."/>
            <person name="Huang Z."/>
            <person name="Pippel M."/>
            <person name="Hughes G.M."/>
            <person name="Lavrichenko K."/>
            <person name="Devanna P."/>
            <person name="Winkler S."/>
            <person name="Jermiin L.S."/>
            <person name="Skirmuntt E.C."/>
            <person name="Katzourakis A."/>
            <person name="Burkitt-Gray L."/>
            <person name="Ray D.A."/>
            <person name="Sullivan K.A.M."/>
            <person name="Roscito J.G."/>
            <person name="Kirilenko B.M."/>
            <person name="Davalos L.M."/>
            <person name="Corthals A.P."/>
            <person name="Power M.L."/>
            <person name="Jones G."/>
            <person name="Ransome R.D."/>
            <person name="Dechmann D.K.N."/>
            <person name="Locatelli A.G."/>
            <person name="Puechmaille S.J."/>
            <person name="Fedrigo O."/>
            <person name="Jarvis E.D."/>
            <person name="Hiller M."/>
            <person name="Vernes S.C."/>
            <person name="Myers E.W."/>
            <person name="Teeling E.C."/>
        </authorList>
    </citation>
    <scope>NUCLEOTIDE SEQUENCE [LARGE SCALE GENOMIC DNA]</scope>
    <source>
        <strain evidence="1">MRouAeg1</strain>
        <tissue evidence="1">Muscle</tissue>
    </source>
</reference>
<comment type="caution">
    <text evidence="1">The sequence shown here is derived from an EMBL/GenBank/DDBJ whole genome shotgun (WGS) entry which is preliminary data.</text>
</comment>
<gene>
    <name evidence="1" type="ORF">HJG63_007936</name>
</gene>
<dbReference type="Proteomes" id="UP000593571">
    <property type="component" value="Unassembled WGS sequence"/>
</dbReference>
<keyword evidence="2" id="KW-1185">Reference proteome</keyword>
<dbReference type="AlphaFoldDB" id="A0A7J8KB42"/>
<accession>A0A7J8KB42</accession>
<organism evidence="1 2">
    <name type="scientific">Rousettus aegyptiacus</name>
    <name type="common">Egyptian fruit bat</name>
    <name type="synonym">Pteropus aegyptiacus</name>
    <dbReference type="NCBI Taxonomy" id="9407"/>
    <lineage>
        <taxon>Eukaryota</taxon>
        <taxon>Metazoa</taxon>
        <taxon>Chordata</taxon>
        <taxon>Craniata</taxon>
        <taxon>Vertebrata</taxon>
        <taxon>Euteleostomi</taxon>
        <taxon>Mammalia</taxon>
        <taxon>Eutheria</taxon>
        <taxon>Laurasiatheria</taxon>
        <taxon>Chiroptera</taxon>
        <taxon>Yinpterochiroptera</taxon>
        <taxon>Pteropodoidea</taxon>
        <taxon>Pteropodidae</taxon>
        <taxon>Rousettinae</taxon>
        <taxon>Rousettus</taxon>
    </lineage>
</organism>
<evidence type="ECO:0000313" key="1">
    <source>
        <dbReference type="EMBL" id="KAF6506103.1"/>
    </source>
</evidence>
<dbReference type="EMBL" id="JACASE010000001">
    <property type="protein sequence ID" value="KAF6506103.1"/>
    <property type="molecule type" value="Genomic_DNA"/>
</dbReference>